<accession>A0A554VE27</accession>
<dbReference type="Proteomes" id="UP000318833">
    <property type="component" value="Unassembled WGS sequence"/>
</dbReference>
<evidence type="ECO:0000313" key="2">
    <source>
        <dbReference type="Proteomes" id="UP000318833"/>
    </source>
</evidence>
<dbReference type="AlphaFoldDB" id="A0A554VE27"/>
<comment type="caution">
    <text evidence="1">The sequence shown here is derived from an EMBL/GenBank/DDBJ whole genome shotgun (WGS) entry which is preliminary data.</text>
</comment>
<dbReference type="OrthoDB" id="9936848at2"/>
<dbReference type="RefSeq" id="WP_143918162.1">
    <property type="nucleotide sequence ID" value="NZ_CANMIK010000072.1"/>
</dbReference>
<protein>
    <submittedName>
        <fullName evidence="1">Uncharacterized protein</fullName>
    </submittedName>
</protein>
<organism evidence="1 2">
    <name type="scientific">Aquimarina algiphila</name>
    <dbReference type="NCBI Taxonomy" id="2047982"/>
    <lineage>
        <taxon>Bacteria</taxon>
        <taxon>Pseudomonadati</taxon>
        <taxon>Bacteroidota</taxon>
        <taxon>Flavobacteriia</taxon>
        <taxon>Flavobacteriales</taxon>
        <taxon>Flavobacteriaceae</taxon>
        <taxon>Aquimarina</taxon>
    </lineage>
</organism>
<gene>
    <name evidence="1" type="ORF">FOF46_23525</name>
</gene>
<reference evidence="1 2" key="1">
    <citation type="submission" date="2019-07" db="EMBL/GenBank/DDBJ databases">
        <title>The draft genome sequence of Aquimarina algiphila M91.</title>
        <authorList>
            <person name="Meng X."/>
        </authorList>
    </citation>
    <scope>NUCLEOTIDE SEQUENCE [LARGE SCALE GENOMIC DNA]</scope>
    <source>
        <strain evidence="1 2">M91</strain>
    </source>
</reference>
<dbReference type="EMBL" id="VLNR01000064">
    <property type="protein sequence ID" value="TSE05237.1"/>
    <property type="molecule type" value="Genomic_DNA"/>
</dbReference>
<proteinExistence type="predicted"/>
<evidence type="ECO:0000313" key="1">
    <source>
        <dbReference type="EMBL" id="TSE05237.1"/>
    </source>
</evidence>
<name>A0A554VE27_9FLAO</name>
<sequence>MLNKSQNAIDVNPEFIEKKINRAYCGLSYIKVNDSGKKYAYLKNKVYSYFNGIKKYSGKRSERASKKIFTELIDRYKNFECDDILYYFNDNSGLWMWHEVR</sequence>
<keyword evidence="2" id="KW-1185">Reference proteome</keyword>